<accession>A0A0L8AMJ1</accession>
<evidence type="ECO:0000256" key="1">
    <source>
        <dbReference type="ARBA" id="ARBA00004162"/>
    </source>
</evidence>
<dbReference type="GO" id="GO:0015031">
    <property type="term" value="P:protein transport"/>
    <property type="evidence" value="ECO:0007669"/>
    <property type="project" value="UniProtKB-KW"/>
</dbReference>
<evidence type="ECO:0000256" key="7">
    <source>
        <dbReference type="RuleBase" id="RU003879"/>
    </source>
</evidence>
<keyword evidence="5 8" id="KW-1133">Transmembrane helix</keyword>
<dbReference type="PANTHER" id="PTHR30558:SF3">
    <property type="entry name" value="BIOPOLYMER TRANSPORT PROTEIN EXBD-RELATED"/>
    <property type="match status" value="1"/>
</dbReference>
<evidence type="ECO:0000256" key="3">
    <source>
        <dbReference type="ARBA" id="ARBA00022475"/>
    </source>
</evidence>
<protein>
    <recommendedName>
        <fullName evidence="11">Biopolymer transporter ExbD</fullName>
    </recommendedName>
</protein>
<dbReference type="RefSeq" id="WP_053222794.1">
    <property type="nucleotide sequence ID" value="NZ_JSVA01000007.1"/>
</dbReference>
<evidence type="ECO:0000256" key="2">
    <source>
        <dbReference type="ARBA" id="ARBA00005811"/>
    </source>
</evidence>
<dbReference type="InterPro" id="IPR003400">
    <property type="entry name" value="ExbD"/>
</dbReference>
<keyword evidence="4 7" id="KW-0812">Transmembrane</keyword>
<keyword evidence="6 8" id="KW-0472">Membrane</keyword>
<dbReference type="Pfam" id="PF02472">
    <property type="entry name" value="ExbD"/>
    <property type="match status" value="1"/>
</dbReference>
<sequence length="222" mass="24764">MARSKNRGSQEVNAGSMADIAFLLLIFFLVTTQIATNKGLTLLLPPKQDEEEPDQVKQQERNIFKIQVNSLNQLLVEDERLDDPSLIGDMVYDFILNFGKMSDVEKGPTGEKVSDRQTYESLPATMKAYINNKLRSGESSDGPNAAIVSLKADRGSSYEIFIEILDQLNAAYNRVYGERVGLTAEEFRKLNRNDPRDLDLYDRARSGIPKSISIAEPSKVGG</sequence>
<evidence type="ECO:0000313" key="9">
    <source>
        <dbReference type="EMBL" id="KOF03437.1"/>
    </source>
</evidence>
<evidence type="ECO:0000256" key="5">
    <source>
        <dbReference type="ARBA" id="ARBA00022989"/>
    </source>
</evidence>
<keyword evidence="7" id="KW-0813">Transport</keyword>
<evidence type="ECO:0000313" key="10">
    <source>
        <dbReference type="Proteomes" id="UP000036908"/>
    </source>
</evidence>
<evidence type="ECO:0008006" key="11">
    <source>
        <dbReference type="Google" id="ProtNLM"/>
    </source>
</evidence>
<dbReference type="EMBL" id="JSVA01000007">
    <property type="protein sequence ID" value="KOF03437.1"/>
    <property type="molecule type" value="Genomic_DNA"/>
</dbReference>
<reference evidence="10" key="1">
    <citation type="submission" date="2014-11" db="EMBL/GenBank/DDBJ databases">
        <title>Genome sequencing of Roseivirga sp. D-25.</title>
        <authorList>
            <person name="Selvaratnam C."/>
            <person name="Thevarajoo S."/>
            <person name="Goh K.M."/>
            <person name="Eee R."/>
            <person name="Chan K.-G."/>
            <person name="Chong C.S."/>
        </authorList>
    </citation>
    <scope>NUCLEOTIDE SEQUENCE [LARGE SCALE GENOMIC DNA]</scope>
    <source>
        <strain evidence="10">D-25</strain>
    </source>
</reference>
<comment type="caution">
    <text evidence="9">The sequence shown here is derived from an EMBL/GenBank/DDBJ whole genome shotgun (WGS) entry which is preliminary data.</text>
</comment>
<dbReference type="OrthoDB" id="9801500at2"/>
<dbReference type="PANTHER" id="PTHR30558">
    <property type="entry name" value="EXBD MEMBRANE COMPONENT OF PMF-DRIVEN MACROMOLECULE IMPORT SYSTEM"/>
    <property type="match status" value="1"/>
</dbReference>
<comment type="similarity">
    <text evidence="2 7">Belongs to the ExbD/TolR family.</text>
</comment>
<evidence type="ECO:0000256" key="4">
    <source>
        <dbReference type="ARBA" id="ARBA00022692"/>
    </source>
</evidence>
<comment type="subcellular location">
    <subcellularLocation>
        <location evidence="1">Cell membrane</location>
        <topology evidence="1">Single-pass membrane protein</topology>
    </subcellularLocation>
    <subcellularLocation>
        <location evidence="7">Cell membrane</location>
        <topology evidence="7">Single-pass type II membrane protein</topology>
    </subcellularLocation>
</comment>
<dbReference type="GO" id="GO:0005886">
    <property type="term" value="C:plasma membrane"/>
    <property type="evidence" value="ECO:0007669"/>
    <property type="project" value="UniProtKB-SubCell"/>
</dbReference>
<organism evidence="9 10">
    <name type="scientific">Roseivirga seohaensis subsp. aquiponti</name>
    <dbReference type="NCBI Taxonomy" id="1566026"/>
    <lineage>
        <taxon>Bacteria</taxon>
        <taxon>Pseudomonadati</taxon>
        <taxon>Bacteroidota</taxon>
        <taxon>Cytophagia</taxon>
        <taxon>Cytophagales</taxon>
        <taxon>Roseivirgaceae</taxon>
        <taxon>Roseivirga</taxon>
    </lineage>
</organism>
<keyword evidence="7" id="KW-0653">Protein transport</keyword>
<keyword evidence="10" id="KW-1185">Reference proteome</keyword>
<evidence type="ECO:0000256" key="8">
    <source>
        <dbReference type="SAM" id="Phobius"/>
    </source>
</evidence>
<dbReference type="GO" id="GO:0022857">
    <property type="term" value="F:transmembrane transporter activity"/>
    <property type="evidence" value="ECO:0007669"/>
    <property type="project" value="InterPro"/>
</dbReference>
<feature type="transmembrane region" description="Helical" evidence="8">
    <location>
        <begin position="12"/>
        <end position="30"/>
    </location>
</feature>
<dbReference type="Proteomes" id="UP000036908">
    <property type="component" value="Unassembled WGS sequence"/>
</dbReference>
<keyword evidence="3" id="KW-1003">Cell membrane</keyword>
<dbReference type="PATRIC" id="fig|1566026.4.peg.3023"/>
<dbReference type="AlphaFoldDB" id="A0A0L8AMJ1"/>
<gene>
    <name evidence="9" type="ORF">OB69_05980</name>
</gene>
<evidence type="ECO:0000256" key="6">
    <source>
        <dbReference type="ARBA" id="ARBA00023136"/>
    </source>
</evidence>
<proteinExistence type="inferred from homology"/>
<name>A0A0L8AMJ1_9BACT</name>